<dbReference type="AlphaFoldDB" id="A0A8T2RFH2"/>
<feature type="compositionally biased region" description="Basic and acidic residues" evidence="1">
    <location>
        <begin position="509"/>
        <end position="519"/>
    </location>
</feature>
<evidence type="ECO:0000313" key="3">
    <source>
        <dbReference type="Proteomes" id="UP000825935"/>
    </source>
</evidence>
<dbReference type="Proteomes" id="UP000825935">
    <property type="component" value="Chromosome 27"/>
</dbReference>
<sequence length="635" mass="70893">MDESAAKGRQKNHHLDAELRLLESTTLHRDGTKYCNKKVCFSFAAYACNVISHLRRCEVPVVRGLSEEEFRHIKACFGLDFPPDLRSILQEGLPVGRGFPDWRSSPAAELIAMIDLPAEGICREVAKGSFWCSRWGDRPHSSQEAVRMARRAIRAAPPLVPIYSHCYIPCSPKLSGNPILFIFEKDVFYCGYDLADFFGREIFLPAEFPLSSLDMQSTVNWSPKRMRSRISAQLEDNGCSTGGREINDGGCHGLTPGERVNFSRSTHAGSRLNQNIYGDPQGHRLRQKNSNEHGHNRDERHLCHADVDAKHDRAVCSESLAPNNGDAFGQCVDQVSCERLAKWDALNRRLLAELESTDKKDYSLAAPRSSLCEEPLHCRESLPRDAARSAGSSPRTSQRIVSRYAYFHQGHLPAKLLSQLTIAAPPWAAKMARYIPMWSDLVESNASEMDNAHVPDVVQLQNPAETLSKNASRRNIQAKEKRRSSNGAGSSTRTHESTNRVLGSGNGSDLDKGHSKESDSALPTLLATQENQVGKMGQSNHVCLRLKGEDEGMFAFNKRCLLPYFKDLERRLRNGGWKQVEIEEMIAASLPDDECFSLVETRQGIHNALSRDADLKSMSLRKAGWSRPDVVEILS</sequence>
<dbReference type="EMBL" id="CM035432">
    <property type="protein sequence ID" value="KAH7294700.1"/>
    <property type="molecule type" value="Genomic_DNA"/>
</dbReference>
<proteinExistence type="predicted"/>
<gene>
    <name evidence="2" type="ORF">KP509_27G014100</name>
</gene>
<dbReference type="PANTHER" id="PTHR32011">
    <property type="entry name" value="OS08G0472400 PROTEIN"/>
    <property type="match status" value="1"/>
</dbReference>
<accession>A0A8T2RFH2</accession>
<keyword evidence="3" id="KW-1185">Reference proteome</keyword>
<dbReference type="OrthoDB" id="1921190at2759"/>
<name>A0A8T2RFH2_CERRI</name>
<reference evidence="2 3" key="1">
    <citation type="submission" date="2021-08" db="EMBL/GenBank/DDBJ databases">
        <title>WGS assembly of Ceratopteris richardii.</title>
        <authorList>
            <person name="Marchant D.B."/>
            <person name="Chen G."/>
            <person name="Jenkins J."/>
            <person name="Shu S."/>
            <person name="Leebens-Mack J."/>
            <person name="Grimwood J."/>
            <person name="Schmutz J."/>
            <person name="Soltis P."/>
            <person name="Soltis D."/>
            <person name="Chen Z.-H."/>
        </authorList>
    </citation>
    <scope>NUCLEOTIDE SEQUENCE [LARGE SCALE GENOMIC DNA]</scope>
    <source>
        <strain evidence="2">Whitten #5841</strain>
        <tissue evidence="2">Leaf</tissue>
    </source>
</reference>
<feature type="compositionally biased region" description="Polar residues" evidence="1">
    <location>
        <begin position="462"/>
        <end position="475"/>
    </location>
</feature>
<organism evidence="2 3">
    <name type="scientific">Ceratopteris richardii</name>
    <name type="common">Triangle waterfern</name>
    <dbReference type="NCBI Taxonomy" id="49495"/>
    <lineage>
        <taxon>Eukaryota</taxon>
        <taxon>Viridiplantae</taxon>
        <taxon>Streptophyta</taxon>
        <taxon>Embryophyta</taxon>
        <taxon>Tracheophyta</taxon>
        <taxon>Polypodiopsida</taxon>
        <taxon>Polypodiidae</taxon>
        <taxon>Polypodiales</taxon>
        <taxon>Pteridineae</taxon>
        <taxon>Pteridaceae</taxon>
        <taxon>Parkerioideae</taxon>
        <taxon>Ceratopteris</taxon>
    </lineage>
</organism>
<evidence type="ECO:0000256" key="1">
    <source>
        <dbReference type="SAM" id="MobiDB-lite"/>
    </source>
</evidence>
<feature type="region of interest" description="Disordered" evidence="1">
    <location>
        <begin position="462"/>
        <end position="520"/>
    </location>
</feature>
<protein>
    <submittedName>
        <fullName evidence="2">Uncharacterized protein</fullName>
    </submittedName>
</protein>
<feature type="region of interest" description="Disordered" evidence="1">
    <location>
        <begin position="271"/>
        <end position="297"/>
    </location>
</feature>
<comment type="caution">
    <text evidence="2">The sequence shown here is derived from an EMBL/GenBank/DDBJ whole genome shotgun (WGS) entry which is preliminary data.</text>
</comment>
<evidence type="ECO:0000313" key="2">
    <source>
        <dbReference type="EMBL" id="KAH7294700.1"/>
    </source>
</evidence>
<dbReference type="PANTHER" id="PTHR32011:SF2">
    <property type="entry name" value="OS08G0472400 PROTEIN"/>
    <property type="match status" value="1"/>
</dbReference>